<evidence type="ECO:0000313" key="2">
    <source>
        <dbReference type="Proteomes" id="UP000029665"/>
    </source>
</evidence>
<proteinExistence type="predicted"/>
<dbReference type="OrthoDB" id="3235759at2759"/>
<reference evidence="1" key="1">
    <citation type="submission" date="2014-01" db="EMBL/GenBank/DDBJ databases">
        <title>The genome of the white-rot fungus Pycnoporus cinnabarinus: a basidiomycete model with a versatile arsenal for lignocellulosic biomass breakdown.</title>
        <authorList>
            <person name="Levasseur A."/>
            <person name="Lomascolo A."/>
            <person name="Ruiz-Duenas F.J."/>
            <person name="Uzan E."/>
            <person name="Piumi F."/>
            <person name="Kues U."/>
            <person name="Ram A.F.J."/>
            <person name="Murat C."/>
            <person name="Haon M."/>
            <person name="Benoit I."/>
            <person name="Arfi Y."/>
            <person name="Chevret D."/>
            <person name="Drula E."/>
            <person name="Kwon M.J."/>
            <person name="Gouret P."/>
            <person name="Lesage-Meessen L."/>
            <person name="Lombard V."/>
            <person name="Mariette J."/>
            <person name="Noirot C."/>
            <person name="Park J."/>
            <person name="Patyshakuliyeva A."/>
            <person name="Wieneger R.A.B."/>
            <person name="Wosten H.A.B."/>
            <person name="Martin F."/>
            <person name="Coutinho P.M."/>
            <person name="de Vries R."/>
            <person name="Martinez A.T."/>
            <person name="Klopp C."/>
            <person name="Pontarotti P."/>
            <person name="Henrissat B."/>
            <person name="Record E."/>
        </authorList>
    </citation>
    <scope>NUCLEOTIDE SEQUENCE [LARGE SCALE GENOMIC DNA]</scope>
    <source>
        <strain evidence="1">BRFM137</strain>
    </source>
</reference>
<organism evidence="1 2">
    <name type="scientific">Pycnoporus cinnabarinus</name>
    <name type="common">Cinnabar-red polypore</name>
    <name type="synonym">Trametes cinnabarina</name>
    <dbReference type="NCBI Taxonomy" id="5643"/>
    <lineage>
        <taxon>Eukaryota</taxon>
        <taxon>Fungi</taxon>
        <taxon>Dikarya</taxon>
        <taxon>Basidiomycota</taxon>
        <taxon>Agaricomycotina</taxon>
        <taxon>Agaricomycetes</taxon>
        <taxon>Polyporales</taxon>
        <taxon>Polyporaceae</taxon>
        <taxon>Trametes</taxon>
    </lineage>
</organism>
<dbReference type="EMBL" id="CCBP010000115">
    <property type="protein sequence ID" value="CDO72649.1"/>
    <property type="molecule type" value="Genomic_DNA"/>
</dbReference>
<dbReference type="AlphaFoldDB" id="A0A060SK77"/>
<name>A0A060SK77_PYCCI</name>
<keyword evidence="2" id="KW-1185">Reference proteome</keyword>
<dbReference type="HOGENOM" id="CLU_2387275_0_0_1"/>
<evidence type="ECO:0000313" key="1">
    <source>
        <dbReference type="EMBL" id="CDO72649.1"/>
    </source>
</evidence>
<sequence>MEGSNKSQTAQIAQVNATHAHVVGMVDLFKKVFEEELGKELEKLIKAEVLQEIDDLVKAEVAERLPEYLPRDLLDEMLHHETQLAELEKELHNS</sequence>
<protein>
    <submittedName>
        <fullName evidence="1">Uncharacterized protein</fullName>
    </submittedName>
</protein>
<gene>
    <name evidence="1" type="ORF">BN946_scf184985.g68</name>
</gene>
<comment type="caution">
    <text evidence="1">The sequence shown here is derived from an EMBL/GenBank/DDBJ whole genome shotgun (WGS) entry which is preliminary data.</text>
</comment>
<accession>A0A060SK77</accession>
<dbReference type="Proteomes" id="UP000029665">
    <property type="component" value="Unassembled WGS sequence"/>
</dbReference>